<proteinExistence type="predicted"/>
<evidence type="ECO:0000313" key="2">
    <source>
        <dbReference type="EMBL" id="EGE09448.1"/>
    </source>
</evidence>
<name>F2Q5N0_TRIEC</name>
<sequence length="147" mass="16927">MHTQEPPILNGFARKLIKVLNDIPEERAALEREIEAKKRRHRDTAHPTPRTPDLYHPITLTMQVIANYLGLENASLTPSSPSPQRSTSWESWLMLTKRIQTTDTVEMEEENEGKRTREKGRQRTGRIGEATALNLKIEEIARRLHIA</sequence>
<feature type="region of interest" description="Disordered" evidence="1">
    <location>
        <begin position="34"/>
        <end position="56"/>
    </location>
</feature>
<dbReference type="AlphaFoldDB" id="F2Q5N0"/>
<protein>
    <submittedName>
        <fullName evidence="2">Uncharacterized protein</fullName>
    </submittedName>
</protein>
<feature type="region of interest" description="Disordered" evidence="1">
    <location>
        <begin position="103"/>
        <end position="125"/>
    </location>
</feature>
<gene>
    <name evidence="2" type="ORF">TEQG_08393</name>
</gene>
<evidence type="ECO:0000256" key="1">
    <source>
        <dbReference type="SAM" id="MobiDB-lite"/>
    </source>
</evidence>
<organism evidence="2 3">
    <name type="scientific">Trichophyton equinum (strain ATCC MYA-4606 / CBS 127.97)</name>
    <name type="common">Horse ringworm fungus</name>
    <dbReference type="NCBI Taxonomy" id="559882"/>
    <lineage>
        <taxon>Eukaryota</taxon>
        <taxon>Fungi</taxon>
        <taxon>Dikarya</taxon>
        <taxon>Ascomycota</taxon>
        <taxon>Pezizomycotina</taxon>
        <taxon>Eurotiomycetes</taxon>
        <taxon>Eurotiomycetidae</taxon>
        <taxon>Onygenales</taxon>
        <taxon>Arthrodermataceae</taxon>
        <taxon>Trichophyton</taxon>
    </lineage>
</organism>
<feature type="compositionally biased region" description="Basic and acidic residues" evidence="1">
    <location>
        <begin position="112"/>
        <end position="121"/>
    </location>
</feature>
<dbReference type="HOGENOM" id="CLU_1769409_0_0_1"/>
<dbReference type="EMBL" id="DS995807">
    <property type="protein sequence ID" value="EGE09448.1"/>
    <property type="molecule type" value="Genomic_DNA"/>
</dbReference>
<dbReference type="VEuPathDB" id="FungiDB:TEQG_08393"/>
<evidence type="ECO:0000313" key="3">
    <source>
        <dbReference type="Proteomes" id="UP000009169"/>
    </source>
</evidence>
<dbReference type="Proteomes" id="UP000009169">
    <property type="component" value="Unassembled WGS sequence"/>
</dbReference>
<keyword evidence="3" id="KW-1185">Reference proteome</keyword>
<accession>F2Q5N0</accession>
<reference evidence="3" key="1">
    <citation type="journal article" date="2012" name="MBio">
        <title>Comparative genome analysis of Trichophyton rubrum and related dermatophytes reveals candidate genes involved in infection.</title>
        <authorList>
            <person name="Martinez D.A."/>
            <person name="Oliver B.G."/>
            <person name="Graeser Y."/>
            <person name="Goldberg J.M."/>
            <person name="Li W."/>
            <person name="Martinez-Rossi N.M."/>
            <person name="Monod M."/>
            <person name="Shelest E."/>
            <person name="Barton R.C."/>
            <person name="Birch E."/>
            <person name="Brakhage A.A."/>
            <person name="Chen Z."/>
            <person name="Gurr S.J."/>
            <person name="Heiman D."/>
            <person name="Heitman J."/>
            <person name="Kosti I."/>
            <person name="Rossi A."/>
            <person name="Saif S."/>
            <person name="Samalova M."/>
            <person name="Saunders C.W."/>
            <person name="Shea T."/>
            <person name="Summerbell R.C."/>
            <person name="Xu J."/>
            <person name="Young S."/>
            <person name="Zeng Q."/>
            <person name="Birren B.W."/>
            <person name="Cuomo C.A."/>
            <person name="White T.C."/>
        </authorList>
    </citation>
    <scope>NUCLEOTIDE SEQUENCE [LARGE SCALE GENOMIC DNA]</scope>
    <source>
        <strain evidence="3">ATCC MYA-4606 / CBS 127.97</strain>
    </source>
</reference>